<protein>
    <submittedName>
        <fullName evidence="1">Uncharacterized protein</fullName>
    </submittedName>
</protein>
<name>X1RGD1_9ZZZZ</name>
<sequence>PWETVERRDQYFSGAYPFCAEVLPGIEPDILQRRPEKAPQRELAAALANCRTQYGDTLYTALRAYDGDIGAVWDKVCGTKHNQRLVEAGVLLFEHE</sequence>
<dbReference type="EMBL" id="BARW01002999">
    <property type="protein sequence ID" value="GAI62210.1"/>
    <property type="molecule type" value="Genomic_DNA"/>
</dbReference>
<gene>
    <name evidence="1" type="ORF">S12H4_07932</name>
</gene>
<proteinExistence type="predicted"/>
<organism evidence="1">
    <name type="scientific">marine sediment metagenome</name>
    <dbReference type="NCBI Taxonomy" id="412755"/>
    <lineage>
        <taxon>unclassified sequences</taxon>
        <taxon>metagenomes</taxon>
        <taxon>ecological metagenomes</taxon>
    </lineage>
</organism>
<accession>X1RGD1</accession>
<evidence type="ECO:0000313" key="1">
    <source>
        <dbReference type="EMBL" id="GAI62210.1"/>
    </source>
</evidence>
<dbReference type="AlphaFoldDB" id="X1RGD1"/>
<comment type="caution">
    <text evidence="1">The sequence shown here is derived from an EMBL/GenBank/DDBJ whole genome shotgun (WGS) entry which is preliminary data.</text>
</comment>
<feature type="non-terminal residue" evidence="1">
    <location>
        <position position="1"/>
    </location>
</feature>
<reference evidence="1" key="1">
    <citation type="journal article" date="2014" name="Front. Microbiol.">
        <title>High frequency of phylogenetically diverse reductive dehalogenase-homologous genes in deep subseafloor sedimentary metagenomes.</title>
        <authorList>
            <person name="Kawai M."/>
            <person name="Futagami T."/>
            <person name="Toyoda A."/>
            <person name="Takaki Y."/>
            <person name="Nishi S."/>
            <person name="Hori S."/>
            <person name="Arai W."/>
            <person name="Tsubouchi T."/>
            <person name="Morono Y."/>
            <person name="Uchiyama I."/>
            <person name="Ito T."/>
            <person name="Fujiyama A."/>
            <person name="Inagaki F."/>
            <person name="Takami H."/>
        </authorList>
    </citation>
    <scope>NUCLEOTIDE SEQUENCE</scope>
    <source>
        <strain evidence="1">Expedition CK06-06</strain>
    </source>
</reference>